<keyword evidence="3" id="KW-1185">Reference proteome</keyword>
<protein>
    <submittedName>
        <fullName evidence="2">STAS domain-containing protein</fullName>
    </submittedName>
</protein>
<organism evidence="2 3">
    <name type="scientific">Blastococcus brunescens</name>
    <dbReference type="NCBI Taxonomy" id="1564165"/>
    <lineage>
        <taxon>Bacteria</taxon>
        <taxon>Bacillati</taxon>
        <taxon>Actinomycetota</taxon>
        <taxon>Actinomycetes</taxon>
        <taxon>Geodermatophilales</taxon>
        <taxon>Geodermatophilaceae</taxon>
        <taxon>Blastococcus</taxon>
    </lineage>
</organism>
<dbReference type="InterPro" id="IPR002645">
    <property type="entry name" value="STAS_dom"/>
</dbReference>
<dbReference type="PANTHER" id="PTHR33495:SF13">
    <property type="entry name" value="ANTI-SIGMA-F FACTOR ANTAGONIST RSFB"/>
    <property type="match status" value="1"/>
</dbReference>
<sequence length="119" mass="12441">MLFDVERTTLAGRPSLTVRGELDLATAPQLAEAVDAQLAAGPEAFLVDLTHTVFMDSSGARELARTARKALAAGVGMHVLAPHRHGAVRLTIDLLELGSAMPIVDSAAAIGFVERDATP</sequence>
<proteinExistence type="predicted"/>
<dbReference type="Pfam" id="PF01740">
    <property type="entry name" value="STAS"/>
    <property type="match status" value="1"/>
</dbReference>
<reference evidence="2 3" key="1">
    <citation type="submission" date="2023-12" db="EMBL/GenBank/DDBJ databases">
        <title>Blastococcus brunescens sp. nov., an actonobacterium isolated from sandstone collected in sahara desert.</title>
        <authorList>
            <person name="Gtari M."/>
            <person name="Ghodhbane F."/>
        </authorList>
    </citation>
    <scope>NUCLEOTIDE SEQUENCE [LARGE SCALE GENOMIC DNA]</scope>
    <source>
        <strain evidence="2 3">BMG 8361</strain>
    </source>
</reference>
<dbReference type="EMBL" id="CP141261">
    <property type="protein sequence ID" value="WRL62151.1"/>
    <property type="molecule type" value="Genomic_DNA"/>
</dbReference>
<evidence type="ECO:0000313" key="3">
    <source>
        <dbReference type="Proteomes" id="UP001324287"/>
    </source>
</evidence>
<gene>
    <name evidence="2" type="ORF">U6N30_19105</name>
</gene>
<dbReference type="PANTHER" id="PTHR33495">
    <property type="entry name" value="ANTI-SIGMA FACTOR ANTAGONIST TM_1081-RELATED-RELATED"/>
    <property type="match status" value="1"/>
</dbReference>
<dbReference type="Proteomes" id="UP001324287">
    <property type="component" value="Chromosome"/>
</dbReference>
<dbReference type="CDD" id="cd07043">
    <property type="entry name" value="STAS_anti-anti-sigma_factors"/>
    <property type="match status" value="1"/>
</dbReference>
<dbReference type="SUPFAM" id="SSF52091">
    <property type="entry name" value="SpoIIaa-like"/>
    <property type="match status" value="1"/>
</dbReference>
<evidence type="ECO:0000313" key="2">
    <source>
        <dbReference type="EMBL" id="WRL62151.1"/>
    </source>
</evidence>
<dbReference type="RefSeq" id="WP_324273506.1">
    <property type="nucleotide sequence ID" value="NZ_CP141261.1"/>
</dbReference>
<dbReference type="PROSITE" id="PS50801">
    <property type="entry name" value="STAS"/>
    <property type="match status" value="1"/>
</dbReference>
<dbReference type="Gene3D" id="3.30.750.24">
    <property type="entry name" value="STAS domain"/>
    <property type="match status" value="1"/>
</dbReference>
<accession>A0ABZ1AW33</accession>
<feature type="domain" description="STAS" evidence="1">
    <location>
        <begin position="3"/>
        <end position="97"/>
    </location>
</feature>
<dbReference type="InterPro" id="IPR036513">
    <property type="entry name" value="STAS_dom_sf"/>
</dbReference>
<evidence type="ECO:0000259" key="1">
    <source>
        <dbReference type="PROSITE" id="PS50801"/>
    </source>
</evidence>
<name>A0ABZ1AW33_9ACTN</name>